<organism evidence="2 3">
    <name type="scientific">Geovibrio thiophilus</name>
    <dbReference type="NCBI Taxonomy" id="139438"/>
    <lineage>
        <taxon>Bacteria</taxon>
        <taxon>Pseudomonadati</taxon>
        <taxon>Deferribacterota</taxon>
        <taxon>Deferribacteres</taxon>
        <taxon>Deferribacterales</taxon>
        <taxon>Geovibrionaceae</taxon>
        <taxon>Geovibrio</taxon>
    </lineage>
</organism>
<keyword evidence="1" id="KW-0732">Signal</keyword>
<evidence type="ECO:0000256" key="1">
    <source>
        <dbReference type="SAM" id="SignalP"/>
    </source>
</evidence>
<dbReference type="Pfam" id="PF13557">
    <property type="entry name" value="Phenol_MetA_deg"/>
    <property type="match status" value="1"/>
</dbReference>
<dbReference type="Proteomes" id="UP000287502">
    <property type="component" value="Chromosome"/>
</dbReference>
<feature type="chain" id="PRO_5018790342" description="Phenol degradation protein meta" evidence="1">
    <location>
        <begin position="28"/>
        <end position="299"/>
    </location>
</feature>
<feature type="signal peptide" evidence="1">
    <location>
        <begin position="1"/>
        <end position="27"/>
    </location>
</feature>
<dbReference type="EMBL" id="CP035108">
    <property type="protein sequence ID" value="QAR32681.1"/>
    <property type="molecule type" value="Genomic_DNA"/>
</dbReference>
<gene>
    <name evidence="2" type="ORF">EP073_04430</name>
</gene>
<reference evidence="2 3" key="1">
    <citation type="submission" date="2019-01" db="EMBL/GenBank/DDBJ databases">
        <title>Geovibrio thiophilus DSM 11263, complete genome.</title>
        <authorList>
            <person name="Spring S."/>
            <person name="Bunk B."/>
            <person name="Sproer C."/>
        </authorList>
    </citation>
    <scope>NUCLEOTIDE SEQUENCE [LARGE SCALE GENOMIC DNA]</scope>
    <source>
        <strain evidence="2 3">DSM 11263</strain>
    </source>
</reference>
<evidence type="ECO:0008006" key="4">
    <source>
        <dbReference type="Google" id="ProtNLM"/>
    </source>
</evidence>
<sequence>MFNSAKIVFAAFLTAVFMSIAPFTAFATEGGGGAYGNGAEDSMSGNVPGPGFWFVNYMNYYHSDEFKDNNGDTLLGKDQFEVTTLANIFRFAYTSNVQILGGNLGGYLLVPLVYADVKTPVGSDTNEGLGDMTISPFISWHTKNFHWAVAFDVTTPTGDYDKDEVANIGRNYFTFEPLVAFTYLADNGFEFTGKLMYDINTENNDTDYKSGQELHADYFAGYHAGPWTFGLNGYLYKQVTDDELNGNEVKDNRGQIMAAGPMVSYFFKGQSIVLKYQKEFEAENKSEGEKVWLKYFVHF</sequence>
<name>A0A3R5XWY7_9BACT</name>
<dbReference type="RefSeq" id="WP_128465968.1">
    <property type="nucleotide sequence ID" value="NZ_CP035108.1"/>
</dbReference>
<dbReference type="InterPro" id="IPR025737">
    <property type="entry name" value="FApF"/>
</dbReference>
<keyword evidence="3" id="KW-1185">Reference proteome</keyword>
<evidence type="ECO:0000313" key="2">
    <source>
        <dbReference type="EMBL" id="QAR32681.1"/>
    </source>
</evidence>
<dbReference type="AlphaFoldDB" id="A0A3R5XWY7"/>
<protein>
    <recommendedName>
        <fullName evidence="4">Phenol degradation protein meta</fullName>
    </recommendedName>
</protein>
<proteinExistence type="predicted"/>
<accession>A0A3R5XWY7</accession>
<evidence type="ECO:0000313" key="3">
    <source>
        <dbReference type="Proteomes" id="UP000287502"/>
    </source>
</evidence>
<dbReference type="OrthoDB" id="9798341at2"/>
<dbReference type="KEGG" id="gtl:EP073_04430"/>